<proteinExistence type="predicted"/>
<dbReference type="EMBL" id="CP022295">
    <property type="protein sequence ID" value="QSR27009.1"/>
    <property type="molecule type" value="Genomic_DNA"/>
</dbReference>
<keyword evidence="2" id="KW-0418">Kinase</keyword>
<dbReference type="Gene3D" id="1.10.3210.10">
    <property type="entry name" value="Hypothetical protein af1432"/>
    <property type="match status" value="1"/>
</dbReference>
<name>A0ABX7PMG0_9ACTN</name>
<keyword evidence="3" id="KW-1185">Reference proteome</keyword>
<dbReference type="Proteomes" id="UP000662818">
    <property type="component" value="Chromosome"/>
</dbReference>
<dbReference type="InterPro" id="IPR052340">
    <property type="entry name" value="RNase_Y/CdgJ"/>
</dbReference>
<dbReference type="Pfam" id="PF08668">
    <property type="entry name" value="HDOD"/>
    <property type="match status" value="1"/>
</dbReference>
<keyword evidence="2" id="KW-0808">Transferase</keyword>
<sequence>MPVRLPGSGGWAGMTTLALDVDTVLDRLDELASQRPVAARIVATSNNESAGAAELAAMLGADVALAAKVMKLANSAYFGLSGRVTSLPFAVTVVGFNTVRSIATVALAGLDEAAALPEGFWDVSVHLAAACGALGPSFQQTTADALCLGLLAQLGAALMHQADTSGYDELVATTDLGAARFSAETDRYGLSSPQLTAEALQHWRFSPAMVTALREVPGGQDGALVRTAYELTARMLSPGHRRLRLDGLSRHRVPESQAATRIAGIRADVAALRAALGLS</sequence>
<dbReference type="InterPro" id="IPR013976">
    <property type="entry name" value="HDOD"/>
</dbReference>
<evidence type="ECO:0000259" key="1">
    <source>
        <dbReference type="PROSITE" id="PS51833"/>
    </source>
</evidence>
<feature type="domain" description="HDOD" evidence="1">
    <location>
        <begin position="31"/>
        <end position="219"/>
    </location>
</feature>
<gene>
    <name evidence="2" type="ORF">CFH99_15370</name>
</gene>
<dbReference type="GO" id="GO:0016301">
    <property type="term" value="F:kinase activity"/>
    <property type="evidence" value="ECO:0007669"/>
    <property type="project" value="UniProtKB-KW"/>
</dbReference>
<dbReference type="PANTHER" id="PTHR33525">
    <property type="match status" value="1"/>
</dbReference>
<dbReference type="SUPFAM" id="SSF109604">
    <property type="entry name" value="HD-domain/PDEase-like"/>
    <property type="match status" value="1"/>
</dbReference>
<evidence type="ECO:0000313" key="3">
    <source>
        <dbReference type="Proteomes" id="UP000662818"/>
    </source>
</evidence>
<evidence type="ECO:0000313" key="2">
    <source>
        <dbReference type="EMBL" id="QSR27009.1"/>
    </source>
</evidence>
<protein>
    <submittedName>
        <fullName evidence="2">Histidine kinase</fullName>
    </submittedName>
</protein>
<dbReference type="PANTHER" id="PTHR33525:SF4">
    <property type="entry name" value="CYCLIC DI-GMP PHOSPHODIESTERASE CDGJ"/>
    <property type="match status" value="1"/>
</dbReference>
<organism evidence="2 3">
    <name type="scientific">Nocardioides aromaticivorans</name>
    <dbReference type="NCBI Taxonomy" id="200618"/>
    <lineage>
        <taxon>Bacteria</taxon>
        <taxon>Bacillati</taxon>
        <taxon>Actinomycetota</taxon>
        <taxon>Actinomycetes</taxon>
        <taxon>Propionibacteriales</taxon>
        <taxon>Nocardioidaceae</taxon>
        <taxon>Nocardioides</taxon>
    </lineage>
</organism>
<accession>A0ABX7PMG0</accession>
<dbReference type="PROSITE" id="PS51833">
    <property type="entry name" value="HDOD"/>
    <property type="match status" value="1"/>
</dbReference>
<reference evidence="2 3" key="1">
    <citation type="submission" date="2017-06" db="EMBL/GenBank/DDBJ databases">
        <title>Complete Genome Sequence of the Soil Carbazole-Degrading Bacterium Nocardioides aromaticivorans IC177.</title>
        <authorList>
            <person name="Vejarano F."/>
            <person name="Suzuki-Minakuchi C."/>
            <person name="Ohtsubo Y."/>
            <person name="Tsuda M."/>
            <person name="Okada K."/>
            <person name="Nojiri H."/>
        </authorList>
    </citation>
    <scope>NUCLEOTIDE SEQUENCE [LARGE SCALE GENOMIC DNA]</scope>
    <source>
        <strain evidence="2 3">IC177</strain>
    </source>
</reference>